<name>A0AAQ3QY20_9BACT</name>
<dbReference type="RefSeq" id="WP_317836209.1">
    <property type="nucleotide sequence ID" value="NZ_CP136920.1"/>
</dbReference>
<evidence type="ECO:0000313" key="2">
    <source>
        <dbReference type="Proteomes" id="UP001304300"/>
    </source>
</evidence>
<gene>
    <name evidence="1" type="ORF">RZN69_11105</name>
</gene>
<sequence>MSSAPTLFTYYGCGLSLYGKRDFDRETGTYIKTHCFTLVYFPIFSIGAYRVADANEGGWYFLGKESLSGLAKGWSAIVALSILALIGGIVWEQHTNSPEYRANHIITEAQEAKDHGDSLYPARISSRIFQQNLPRQDDARAIILENLNALLASNTPQDGVDALSFIRSLPRSVGTPDTLFPKLPDTIRAKLDNWKSSQPGVAVQYLNIAQKIYPDNATLEADREPLIEAWYKAEPDNLKAATALARLKEATGDHQMIIDVLTPHKEALGSTDGARMLGQSLVALGQYNEAYDLLFPYVEKNLKSLSEIEEKLNKYTEQRWDHWLNFLQEGKASQGFYNNYDKASEEQQIDMVNQFVWKRIESEAAYKRMSKRYQEAAQVVPVALELGIVHLNRAQGFTDPTQREEELTRAENTFLTIKNVAGESDEYKLFLGQVKYWLGKKDEGKSLFEELLATNPDNVYLAVNVSSTLRDLGDREWARSIVENAYSNATSDEDRQLAAHQRAFLQKDEDDRIKWLERADTTATMVRIELNSAKGSRALQKGDQKQATQFLKKAILAMEEQPVGAARNNNLALVYFNLFEASGNLSHYKKGTKLMKEAILLEPGDAILLGNTVNTLMQSALMEVGDQKYEIEQSQGLGSGNYYGYLYNGQTEKDDVIKKWNSLEDIKAALAYSEKLMLLAPESPSTFEQCSSLYYYSDSLDHMKRLANKLKETDIDHSSSKRTKEEVKAGKHDADIATSLRMSIKKIEAKLQETDPQTSPELYAYLTTELANLELGLYRVGQNPSASVIIKHAETGWNLDPTASSETAYVASLMMGIHEDLIEQSKGYAKLAEKTHRVLGPSELITWTLSDGDPSDAAIIRKHKFYPKIMELELDSQTRYPRSPSGEEWALFQKANPDVATEIADRYKSNEMLQYLNSISTGISQYSESSVLDHYWTLQMLGESTEAIKVLEAGRNRGLLLPPKEK</sequence>
<dbReference type="AlphaFoldDB" id="A0AAQ3QY20"/>
<dbReference type="Proteomes" id="UP001304300">
    <property type="component" value="Chromosome"/>
</dbReference>
<reference evidence="1 2" key="1">
    <citation type="submission" date="2023-10" db="EMBL/GenBank/DDBJ databases">
        <title>Rubellicoccus peritrichatus gen. nov., sp. nov., isolated from an algae of coral reef tank.</title>
        <authorList>
            <person name="Luo J."/>
        </authorList>
    </citation>
    <scope>NUCLEOTIDE SEQUENCE [LARGE SCALE GENOMIC DNA]</scope>
    <source>
        <strain evidence="1 2">CR14</strain>
    </source>
</reference>
<proteinExistence type="predicted"/>
<dbReference type="SUPFAM" id="SSF48452">
    <property type="entry name" value="TPR-like"/>
    <property type="match status" value="1"/>
</dbReference>
<dbReference type="InterPro" id="IPR011990">
    <property type="entry name" value="TPR-like_helical_dom_sf"/>
</dbReference>
<evidence type="ECO:0008006" key="3">
    <source>
        <dbReference type="Google" id="ProtNLM"/>
    </source>
</evidence>
<protein>
    <recommendedName>
        <fullName evidence="3">Tetratricopeptide repeat protein</fullName>
    </recommendedName>
</protein>
<keyword evidence="2" id="KW-1185">Reference proteome</keyword>
<dbReference type="EMBL" id="CP136920">
    <property type="protein sequence ID" value="WOO43637.1"/>
    <property type="molecule type" value="Genomic_DNA"/>
</dbReference>
<evidence type="ECO:0000313" key="1">
    <source>
        <dbReference type="EMBL" id="WOO43637.1"/>
    </source>
</evidence>
<organism evidence="1 2">
    <name type="scientific">Rubellicoccus peritrichatus</name>
    <dbReference type="NCBI Taxonomy" id="3080537"/>
    <lineage>
        <taxon>Bacteria</taxon>
        <taxon>Pseudomonadati</taxon>
        <taxon>Verrucomicrobiota</taxon>
        <taxon>Opitutia</taxon>
        <taxon>Puniceicoccales</taxon>
        <taxon>Cerasicoccaceae</taxon>
        <taxon>Rubellicoccus</taxon>
    </lineage>
</organism>
<dbReference type="Gene3D" id="1.25.40.10">
    <property type="entry name" value="Tetratricopeptide repeat domain"/>
    <property type="match status" value="2"/>
</dbReference>
<accession>A0AAQ3QY20</accession>
<dbReference type="KEGG" id="puo:RZN69_11105"/>